<dbReference type="Proteomes" id="UP000220629">
    <property type="component" value="Unassembled WGS sequence"/>
</dbReference>
<evidence type="ECO:0000256" key="1">
    <source>
        <dbReference type="SAM" id="MobiDB-lite"/>
    </source>
</evidence>
<accession>A0A2A7S4A0</accession>
<sequence>MRARLFLSRLLPLLLISAPPAWAQPAAHRGADAPAPASATRFASPLARNLQGGATAATPASARCQELAGMVGQAIAEPDRRNVVVRRMGPDGQLRNELGEYDRRASPEAEYRRLGCRP</sequence>
<evidence type="ECO:0000256" key="2">
    <source>
        <dbReference type="SAM" id="SignalP"/>
    </source>
</evidence>
<keyword evidence="2" id="KW-0732">Signal</keyword>
<dbReference type="EMBL" id="PDDY01000004">
    <property type="protein sequence ID" value="PEH38312.1"/>
    <property type="molecule type" value="Genomic_DNA"/>
</dbReference>
<gene>
    <name evidence="3" type="ORF">CRM94_28320</name>
</gene>
<name>A0A2A7S4A0_BURGA</name>
<reference evidence="4" key="1">
    <citation type="submission" date="2017-09" db="EMBL/GenBank/DDBJ databases">
        <title>FDA dAtabase for Regulatory Grade micrObial Sequences (FDA-ARGOS): Supporting development and validation of Infectious Disease Dx tests.</title>
        <authorList>
            <person name="Minogue T."/>
            <person name="Wolcott M."/>
            <person name="Wasieloski L."/>
            <person name="Aguilar W."/>
            <person name="Moore D."/>
            <person name="Tallon L."/>
            <person name="Sadzewicz L."/>
            <person name="Ott S."/>
            <person name="Zhao X."/>
            <person name="Nagaraj S."/>
            <person name="Vavikolanu K."/>
            <person name="Aluvathingal J."/>
            <person name="Nadendla S."/>
            <person name="Sichtig H."/>
        </authorList>
    </citation>
    <scope>NUCLEOTIDE SEQUENCE [LARGE SCALE GENOMIC DNA]</scope>
    <source>
        <strain evidence="4">FDAARGOS_390</strain>
    </source>
</reference>
<dbReference type="AlphaFoldDB" id="A0A2A7S4A0"/>
<evidence type="ECO:0000313" key="3">
    <source>
        <dbReference type="EMBL" id="PEH38312.1"/>
    </source>
</evidence>
<feature type="region of interest" description="Disordered" evidence="1">
    <location>
        <begin position="89"/>
        <end position="118"/>
    </location>
</feature>
<dbReference type="RefSeq" id="WP_098153973.1">
    <property type="nucleotide sequence ID" value="NZ_CADEVR010000004.1"/>
</dbReference>
<organism evidence="3 4">
    <name type="scientific">Burkholderia gladioli</name>
    <name type="common">Pseudomonas marginata</name>
    <name type="synonym">Phytomonas marginata</name>
    <dbReference type="NCBI Taxonomy" id="28095"/>
    <lineage>
        <taxon>Bacteria</taxon>
        <taxon>Pseudomonadati</taxon>
        <taxon>Pseudomonadota</taxon>
        <taxon>Betaproteobacteria</taxon>
        <taxon>Burkholderiales</taxon>
        <taxon>Burkholderiaceae</taxon>
        <taxon>Burkholderia</taxon>
    </lineage>
</organism>
<feature type="compositionally biased region" description="Basic and acidic residues" evidence="1">
    <location>
        <begin position="97"/>
        <end position="118"/>
    </location>
</feature>
<evidence type="ECO:0000313" key="4">
    <source>
        <dbReference type="Proteomes" id="UP000220629"/>
    </source>
</evidence>
<proteinExistence type="predicted"/>
<comment type="caution">
    <text evidence="3">The sequence shown here is derived from an EMBL/GenBank/DDBJ whole genome shotgun (WGS) entry which is preliminary data.</text>
</comment>
<feature type="signal peptide" evidence="2">
    <location>
        <begin position="1"/>
        <end position="23"/>
    </location>
</feature>
<feature type="chain" id="PRO_5012021058" evidence="2">
    <location>
        <begin position="24"/>
        <end position="118"/>
    </location>
</feature>
<protein>
    <submittedName>
        <fullName evidence="3">Uncharacterized protein</fullName>
    </submittedName>
</protein>